<evidence type="ECO:0008006" key="2">
    <source>
        <dbReference type="Google" id="ProtNLM"/>
    </source>
</evidence>
<gene>
    <name evidence="1" type="ORF">MNBD_BACTEROID01-1055</name>
</gene>
<accession>A0A3B0U0G2</accession>
<reference evidence="1" key="1">
    <citation type="submission" date="2018-06" db="EMBL/GenBank/DDBJ databases">
        <authorList>
            <person name="Zhirakovskaya E."/>
        </authorList>
    </citation>
    <scope>NUCLEOTIDE SEQUENCE</scope>
</reference>
<organism evidence="1">
    <name type="scientific">hydrothermal vent metagenome</name>
    <dbReference type="NCBI Taxonomy" id="652676"/>
    <lineage>
        <taxon>unclassified sequences</taxon>
        <taxon>metagenomes</taxon>
        <taxon>ecological metagenomes</taxon>
    </lineage>
</organism>
<name>A0A3B0U0G2_9ZZZZ</name>
<evidence type="ECO:0000313" key="1">
    <source>
        <dbReference type="EMBL" id="VAW21823.1"/>
    </source>
</evidence>
<dbReference type="EMBL" id="UOEP01000156">
    <property type="protein sequence ID" value="VAW21823.1"/>
    <property type="molecule type" value="Genomic_DNA"/>
</dbReference>
<feature type="non-terminal residue" evidence="1">
    <location>
        <position position="62"/>
    </location>
</feature>
<dbReference type="AlphaFoldDB" id="A0A3B0U0G2"/>
<proteinExistence type="predicted"/>
<sequence length="62" mass="7148">MTKEKTRKDPKEYMKIAVDVMRKSIEERKNDKPSPYVGAVLVFPDGSYDTAYRGELREGDHA</sequence>
<protein>
    <recommendedName>
        <fullName evidence="2">CMP/dCMP-type deaminase domain-containing protein</fullName>
    </recommendedName>
</protein>